<feature type="domain" description="Calcineurin-like phosphoesterase" evidence="1">
    <location>
        <begin position="17"/>
        <end position="245"/>
    </location>
</feature>
<dbReference type="GO" id="GO:0016787">
    <property type="term" value="F:hydrolase activity"/>
    <property type="evidence" value="ECO:0007669"/>
    <property type="project" value="InterPro"/>
</dbReference>
<evidence type="ECO:0000313" key="3">
    <source>
        <dbReference type="Proteomes" id="UP000007995"/>
    </source>
</evidence>
<reference evidence="2 3" key="1">
    <citation type="submission" date="2012-02" db="EMBL/GenBank/DDBJ databases">
        <title>The Genome Sequence of Bacteroides finegoldii CL09T03C10.</title>
        <authorList>
            <consortium name="The Broad Institute Genome Sequencing Platform"/>
            <person name="Earl A."/>
            <person name="Ward D."/>
            <person name="Feldgarden M."/>
            <person name="Gevers D."/>
            <person name="Zitomersky N.L."/>
            <person name="Coyne M.J."/>
            <person name="Comstock L.E."/>
            <person name="Young S.K."/>
            <person name="Zeng Q."/>
            <person name="Gargeya S."/>
            <person name="Fitzgerald M."/>
            <person name="Haas B."/>
            <person name="Abouelleil A."/>
            <person name="Alvarado L."/>
            <person name="Arachchi H.M."/>
            <person name="Berlin A."/>
            <person name="Chapman S.B."/>
            <person name="Gearin G."/>
            <person name="Goldberg J."/>
            <person name="Griggs A."/>
            <person name="Gujja S."/>
            <person name="Hansen M."/>
            <person name="Heiman D."/>
            <person name="Howarth C."/>
            <person name="Larimer J."/>
            <person name="Lui A."/>
            <person name="MacDonald P.J.P."/>
            <person name="McCowen C."/>
            <person name="Montmayeur A."/>
            <person name="Murphy C."/>
            <person name="Neiman D."/>
            <person name="Pearson M."/>
            <person name="Priest M."/>
            <person name="Roberts A."/>
            <person name="Saif S."/>
            <person name="Shea T."/>
            <person name="Sisk P."/>
            <person name="Stolte C."/>
            <person name="Sykes S."/>
            <person name="Wortman J."/>
            <person name="Nusbaum C."/>
            <person name="Birren B."/>
        </authorList>
    </citation>
    <scope>NUCLEOTIDE SEQUENCE [LARGE SCALE GENOMIC DNA]</scope>
    <source>
        <strain evidence="2 3">CL09T03C10</strain>
    </source>
</reference>
<dbReference type="InterPro" id="IPR004843">
    <property type="entry name" value="Calcineurin-like_PHP"/>
</dbReference>
<dbReference type="RefSeq" id="WP_007758784.1">
    <property type="nucleotide sequence ID" value="NZ_AKBZ01000001.1"/>
</dbReference>
<dbReference type="EMBL" id="AGXW01000001">
    <property type="protein sequence ID" value="EKJ92912.1"/>
    <property type="molecule type" value="Genomic_DNA"/>
</dbReference>
<dbReference type="OrthoDB" id="1030079at2"/>
<proteinExistence type="predicted"/>
<dbReference type="InterPro" id="IPR029052">
    <property type="entry name" value="Metallo-depent_PP-like"/>
</dbReference>
<organism evidence="2 3">
    <name type="scientific">Bacteroides finegoldii CL09T03C10</name>
    <dbReference type="NCBI Taxonomy" id="997888"/>
    <lineage>
        <taxon>Bacteria</taxon>
        <taxon>Pseudomonadati</taxon>
        <taxon>Bacteroidota</taxon>
        <taxon>Bacteroidia</taxon>
        <taxon>Bacteroidales</taxon>
        <taxon>Bacteroidaceae</taxon>
        <taxon>Bacteroides</taxon>
    </lineage>
</organism>
<dbReference type="Pfam" id="PF00149">
    <property type="entry name" value="Metallophos"/>
    <property type="match status" value="1"/>
</dbReference>
<evidence type="ECO:0000259" key="1">
    <source>
        <dbReference type="Pfam" id="PF00149"/>
    </source>
</evidence>
<dbReference type="Proteomes" id="UP000007995">
    <property type="component" value="Unassembled WGS sequence"/>
</dbReference>
<evidence type="ECO:0000313" key="2">
    <source>
        <dbReference type="EMBL" id="EKJ92912.1"/>
    </source>
</evidence>
<dbReference type="SUPFAM" id="SSF56300">
    <property type="entry name" value="Metallo-dependent phosphatases"/>
    <property type="match status" value="1"/>
</dbReference>
<accession>K5BVT5</accession>
<gene>
    <name evidence="2" type="ORF">HMPREF1057_00210</name>
</gene>
<protein>
    <recommendedName>
        <fullName evidence="1">Calcineurin-like phosphoesterase domain-containing protein</fullName>
    </recommendedName>
</protein>
<comment type="caution">
    <text evidence="2">The sequence shown here is derived from an EMBL/GenBank/DDBJ whole genome shotgun (WGS) entry which is preliminary data.</text>
</comment>
<name>K5BVT5_9BACE</name>
<dbReference type="HOGENOM" id="CLU_1101880_0_0_10"/>
<dbReference type="AlphaFoldDB" id="K5BVT5"/>
<sequence>MDNNNVFSLIYPEAKSVVISGDIHGDFNELVFKLCIQYQMTDTLLVVAGDCGFGFEKKEYYEQMLKRNAKRLNEANNWIVFVRGNHDNPAYFDGITFKHKRMMCAPDYTVLQACNHTILCVGGGISIDRKVRMEAWDKKKAKHGFDSNPNDGIPRAYYWSDEIPIYDKKKMDAIRSTYNVDTVITHTAPSYCELQTKDGLTRWAADDSTLMTDIQAERATMDQLLKRLQADHHPVSHWYYGHFHQSWHSSIDGILYRMLDIKELCMVY</sequence>
<dbReference type="Gene3D" id="3.60.21.10">
    <property type="match status" value="1"/>
</dbReference>